<feature type="domain" description="Radical SAM core" evidence="7">
    <location>
        <begin position="53"/>
        <end position="268"/>
    </location>
</feature>
<keyword evidence="3 6" id="KW-0479">Metal-binding</keyword>
<dbReference type="InterPro" id="IPR027596">
    <property type="entry name" value="AmmeMemoSam_rS"/>
</dbReference>
<feature type="binding site" evidence="6">
    <location>
        <position position="68"/>
    </location>
    <ligand>
        <name>[4Fe-4S] cluster</name>
        <dbReference type="ChEBI" id="CHEBI:49883"/>
        <note>4Fe-4S-S-AdoMet</note>
    </ligand>
</feature>
<evidence type="ECO:0000256" key="2">
    <source>
        <dbReference type="ARBA" id="ARBA00022691"/>
    </source>
</evidence>
<dbReference type="Pfam" id="PF04055">
    <property type="entry name" value="Radical_SAM"/>
    <property type="match status" value="1"/>
</dbReference>
<dbReference type="PROSITE" id="PS51918">
    <property type="entry name" value="RADICAL_SAM"/>
    <property type="match status" value="1"/>
</dbReference>
<keyword evidence="9" id="KW-1185">Reference proteome</keyword>
<evidence type="ECO:0000256" key="6">
    <source>
        <dbReference type="PIRSR" id="PIRSR004869-50"/>
    </source>
</evidence>
<evidence type="ECO:0000256" key="5">
    <source>
        <dbReference type="ARBA" id="ARBA00023014"/>
    </source>
</evidence>
<dbReference type="NCBIfam" id="TIGR04337">
    <property type="entry name" value="AmmeMemoSam_rS"/>
    <property type="match status" value="1"/>
</dbReference>
<dbReference type="GO" id="GO:0016829">
    <property type="term" value="F:lyase activity"/>
    <property type="evidence" value="ECO:0007669"/>
    <property type="project" value="UniProtKB-KW"/>
</dbReference>
<dbReference type="InterPro" id="IPR058240">
    <property type="entry name" value="rSAM_sf"/>
</dbReference>
<dbReference type="GO" id="GO:0051539">
    <property type="term" value="F:4 iron, 4 sulfur cluster binding"/>
    <property type="evidence" value="ECO:0007669"/>
    <property type="project" value="UniProtKB-KW"/>
</dbReference>
<dbReference type="PANTHER" id="PTHR30352">
    <property type="entry name" value="PYRUVATE FORMATE-LYASE-ACTIVATING ENZYME"/>
    <property type="match status" value="1"/>
</dbReference>
<dbReference type="EMBL" id="FNYK01000065">
    <property type="protein sequence ID" value="SEJ15333.1"/>
    <property type="molecule type" value="Genomic_DNA"/>
</dbReference>
<dbReference type="PANTHER" id="PTHR30352:SF5">
    <property type="entry name" value="PYRUVATE FORMATE-LYASE 1-ACTIVATING ENZYME"/>
    <property type="match status" value="1"/>
</dbReference>
<dbReference type="InterPro" id="IPR034457">
    <property type="entry name" value="Organic_radical-activating"/>
</dbReference>
<dbReference type="Gene3D" id="3.20.20.70">
    <property type="entry name" value="Aldolase class I"/>
    <property type="match status" value="1"/>
</dbReference>
<dbReference type="SFLD" id="SFLDG01067">
    <property type="entry name" value="SPASM/twitch_domain_containing"/>
    <property type="match status" value="1"/>
</dbReference>
<organism evidence="8 9">
    <name type="scientific">Sharpea azabuensis</name>
    <dbReference type="NCBI Taxonomy" id="322505"/>
    <lineage>
        <taxon>Bacteria</taxon>
        <taxon>Bacillati</taxon>
        <taxon>Bacillota</taxon>
        <taxon>Erysipelotrichia</taxon>
        <taxon>Erysipelotrichales</taxon>
        <taxon>Coprobacillaceae</taxon>
        <taxon>Sharpea</taxon>
    </lineage>
</organism>
<feature type="binding site" evidence="6">
    <location>
        <position position="72"/>
    </location>
    <ligand>
        <name>[4Fe-4S] cluster</name>
        <dbReference type="ChEBI" id="CHEBI:49883"/>
        <note>4Fe-4S-S-AdoMet</note>
    </ligand>
</feature>
<keyword evidence="5 6" id="KW-0411">Iron-sulfur</keyword>
<keyword evidence="4 6" id="KW-0408">Iron</keyword>
<evidence type="ECO:0000256" key="3">
    <source>
        <dbReference type="ARBA" id="ARBA00022723"/>
    </source>
</evidence>
<dbReference type="AlphaFoldDB" id="A0A1H6WEL4"/>
<proteinExistence type="predicted"/>
<dbReference type="InterPro" id="IPR016431">
    <property type="entry name" value="Pyrv-formate_lyase-activ_prd"/>
</dbReference>
<protein>
    <submittedName>
        <fullName evidence="8">Pyruvate formate lyase activating enzyme</fullName>
    </submittedName>
</protein>
<sequence length="272" mass="30872">MKCDLCFHHCDLQEGQTGLCFARENKAGQIVSKNYGQITSLALDPIEKKPLYHFHPGSYILSVGSYGCNLKCPFCQNYEISYDNGSSVRGQMSPKELVEYAVKLVRQGNIGIAFTYNEPLIAYEYVKDTFIQAKEAGLKTVLVTNGTITTKYLDDLLDYTDAFNIDLKGFSQDIYDRLNGNLELVKTNIIHAHQKAHVEITSLIVPTFNDALEDMEKEASWLGDIDNNIPLHITRFFPRYHLLNQEPTSIPLLKQMQSIALKYLHYVHLGNI</sequence>
<dbReference type="CDD" id="cd01335">
    <property type="entry name" value="Radical_SAM"/>
    <property type="match status" value="1"/>
</dbReference>
<name>A0A1H6WEL4_9FIRM</name>
<dbReference type="SFLD" id="SFLDG01101">
    <property type="entry name" value="Uncharacterised_Radical_SAM_Su"/>
    <property type="match status" value="1"/>
</dbReference>
<evidence type="ECO:0000259" key="7">
    <source>
        <dbReference type="PROSITE" id="PS51918"/>
    </source>
</evidence>
<keyword evidence="2 6" id="KW-0949">S-adenosyl-L-methionine</keyword>
<keyword evidence="8" id="KW-0670">Pyruvate</keyword>
<dbReference type="OrthoDB" id="9778883at2"/>
<keyword evidence="8" id="KW-0456">Lyase</keyword>
<dbReference type="eggNOG" id="COG1180">
    <property type="taxonomic scope" value="Bacteria"/>
</dbReference>
<evidence type="ECO:0000313" key="8">
    <source>
        <dbReference type="EMBL" id="SEJ15333.1"/>
    </source>
</evidence>
<dbReference type="PIRSF" id="PIRSF004869">
    <property type="entry name" value="PflX_prd"/>
    <property type="match status" value="1"/>
</dbReference>
<dbReference type="GO" id="GO:0046872">
    <property type="term" value="F:metal ion binding"/>
    <property type="evidence" value="ECO:0007669"/>
    <property type="project" value="UniProtKB-KW"/>
</dbReference>
<keyword evidence="1" id="KW-0004">4Fe-4S</keyword>
<evidence type="ECO:0000256" key="4">
    <source>
        <dbReference type="ARBA" id="ARBA00023004"/>
    </source>
</evidence>
<dbReference type="STRING" id="322505.SAMN04487836_1499"/>
<evidence type="ECO:0000313" key="9">
    <source>
        <dbReference type="Proteomes" id="UP000183028"/>
    </source>
</evidence>
<dbReference type="SFLD" id="SFLDS00029">
    <property type="entry name" value="Radical_SAM"/>
    <property type="match status" value="1"/>
</dbReference>
<feature type="binding site" evidence="6">
    <location>
        <position position="75"/>
    </location>
    <ligand>
        <name>[4Fe-4S] cluster</name>
        <dbReference type="ChEBI" id="CHEBI:49883"/>
        <note>4Fe-4S-S-AdoMet</note>
    </ligand>
</feature>
<evidence type="ECO:0000256" key="1">
    <source>
        <dbReference type="ARBA" id="ARBA00022485"/>
    </source>
</evidence>
<dbReference type="InterPro" id="IPR013785">
    <property type="entry name" value="Aldolase_TIM"/>
</dbReference>
<gene>
    <name evidence="8" type="ORF">SAMN04487834_10656</name>
</gene>
<dbReference type="InterPro" id="IPR007197">
    <property type="entry name" value="rSAM"/>
</dbReference>
<reference evidence="9" key="1">
    <citation type="submission" date="2016-10" db="EMBL/GenBank/DDBJ databases">
        <authorList>
            <person name="Varghese N."/>
        </authorList>
    </citation>
    <scope>NUCLEOTIDE SEQUENCE [LARGE SCALE GENOMIC DNA]</scope>
    <source>
        <strain evidence="9">DSM 20406</strain>
    </source>
</reference>
<dbReference type="SUPFAM" id="SSF102114">
    <property type="entry name" value="Radical SAM enzymes"/>
    <property type="match status" value="1"/>
</dbReference>
<dbReference type="Proteomes" id="UP000183028">
    <property type="component" value="Unassembled WGS sequence"/>
</dbReference>
<comment type="cofactor">
    <cofactor evidence="6">
        <name>[4Fe-4S] cluster</name>
        <dbReference type="ChEBI" id="CHEBI:49883"/>
    </cofactor>
    <text evidence="6">Binds 1 [4Fe-4S] cluster. The cluster is coordinated with 3 cysteines and an exchangeable S-adenosyl-L-methionine.</text>
</comment>
<accession>A0A1H6WEL4</accession>
<dbReference type="RefSeq" id="WP_074732645.1">
    <property type="nucleotide sequence ID" value="NZ_FNYK01000065.1"/>
</dbReference>